<dbReference type="Pfam" id="PF13516">
    <property type="entry name" value="LRR_6"/>
    <property type="match status" value="9"/>
</dbReference>
<evidence type="ECO:0000313" key="4">
    <source>
        <dbReference type="Proteomes" id="UP000332933"/>
    </source>
</evidence>
<evidence type="ECO:0000313" key="3">
    <source>
        <dbReference type="EMBL" id="VFT96851.1"/>
    </source>
</evidence>
<dbReference type="EMBL" id="VJMH01006742">
    <property type="protein sequence ID" value="KAF0688286.1"/>
    <property type="molecule type" value="Genomic_DNA"/>
</dbReference>
<name>A0A485LFJ2_9STRA</name>
<evidence type="ECO:0000313" key="2">
    <source>
        <dbReference type="EMBL" id="KAF0688286.1"/>
    </source>
</evidence>
<feature type="region of interest" description="Disordered" evidence="1">
    <location>
        <begin position="18"/>
        <end position="37"/>
    </location>
</feature>
<dbReference type="Proteomes" id="UP000332933">
    <property type="component" value="Unassembled WGS sequence"/>
</dbReference>
<evidence type="ECO:0000256" key="1">
    <source>
        <dbReference type="SAM" id="MobiDB-lite"/>
    </source>
</evidence>
<sequence>MADAAVVVALPHATARGVGDAMDHSKDPTTPVVDTTNGVTGVLVDTKTGGETLGVAATNPMEGSMPPQHDQSDGHGVAAGPSGVCIADPPIEAQEPHDASPLTDPRATPAPLPMPAAPPSDIPPTRPIIKQVRFADERPPASILGRKSSTLASRRRPFPFRKVVVAAPMPLTDAEAMAVEMALVLPTGQPEFTWVEQLKLGITWTKEVKSMRVNNQESLRWTKRRRMSLTPKQWAMVLSFGLAFNTTVVDLDVQDTALGNLGAIALFQTLRVNRTLLRLNVASNQIGDDAAYALAALLQTNTTLTQLVLHDNGFTARGIAVLGAALGDSQDSSLLDLDLSFNPLDEASSLALSTCLQVNETLTRLNLAGTRVHEATVLASLRRNCTLVALQLQTVVADSNQTDGRLSRDRLNRSHAPPLMDALRRSTAALESCNLTGVALPIAKLKSSRWVHLPASRLNELDGLVLSALLPMNQHLLELDVSGNALRSESVVAIVAAIIDCPRLKTVDVHDNDLTDVIGEALGLALVNNTTLETIRVADCVHDVQLLRGSNAGVSEYLTFEKGTFGHALDKWIVAVLMRVNRTTLVLNDLHVPSRDTHLDLCHLTLEDYEAVYVSTRVRHHVYMTHLFINSSNLNYYAGMRLADALRNHPILQSVSLEHNNLNQLGGKAIAECMEHNPAITYLNLSWNHLADVGVLPFATSLKANRSLKRLDLRGNEIGATGIAAIGDGLRGNACLEELYLRWNDIGTNAASALAAALCVNKTLAVLDIEQHHMEMAGAVAIADMLRVNTSLKTLDMKGDLMLYPTASLGVAGARTLAEALRDHNHTLTELNVSENRFGQEGCECLVQMMASTHLRKLDLSYAELDGETSLVLFAQLAHNKTVVALNVAHNTVGADGIKGVVRCLCVNKTLEELDLSFNQITEEGMLLLEFHAKQFALLRVRLGGNRITDPTRARLQSLPLTLVIDI</sequence>
<protein>
    <submittedName>
        <fullName evidence="3">Aste57867_20156 protein</fullName>
    </submittedName>
</protein>
<feature type="compositionally biased region" description="Pro residues" evidence="1">
    <location>
        <begin position="108"/>
        <end position="125"/>
    </location>
</feature>
<dbReference type="PANTHER" id="PTHR24114">
    <property type="entry name" value="LEUCINE RICH REPEAT FAMILY PROTEIN"/>
    <property type="match status" value="1"/>
</dbReference>
<dbReference type="OrthoDB" id="65413at2759"/>
<gene>
    <name evidence="3" type="primary">Aste57867_20156</name>
    <name evidence="2" type="ORF">As57867_020090</name>
    <name evidence="3" type="ORF">ASTE57867_20156</name>
</gene>
<accession>A0A485LFJ2</accession>
<dbReference type="SMART" id="SM00368">
    <property type="entry name" value="LRR_RI"/>
    <property type="match status" value="15"/>
</dbReference>
<dbReference type="Gene3D" id="3.80.10.10">
    <property type="entry name" value="Ribonuclease Inhibitor"/>
    <property type="match status" value="5"/>
</dbReference>
<dbReference type="EMBL" id="CAADRA010006765">
    <property type="protein sequence ID" value="VFT96851.1"/>
    <property type="molecule type" value="Genomic_DNA"/>
</dbReference>
<dbReference type="SUPFAM" id="SSF52047">
    <property type="entry name" value="RNI-like"/>
    <property type="match status" value="3"/>
</dbReference>
<dbReference type="InterPro" id="IPR052394">
    <property type="entry name" value="LRR-containing"/>
</dbReference>
<dbReference type="InterPro" id="IPR001611">
    <property type="entry name" value="Leu-rich_rpt"/>
</dbReference>
<feature type="region of interest" description="Disordered" evidence="1">
    <location>
        <begin position="89"/>
        <end position="125"/>
    </location>
</feature>
<reference evidence="3 4" key="1">
    <citation type="submission" date="2019-03" db="EMBL/GenBank/DDBJ databases">
        <authorList>
            <person name="Gaulin E."/>
            <person name="Dumas B."/>
        </authorList>
    </citation>
    <scope>NUCLEOTIDE SEQUENCE [LARGE SCALE GENOMIC DNA]</scope>
    <source>
        <strain evidence="3">CBS 568.67</strain>
    </source>
</reference>
<reference evidence="2" key="2">
    <citation type="submission" date="2019-06" db="EMBL/GenBank/DDBJ databases">
        <title>Genomics analysis of Aphanomyces spp. identifies a new class of oomycete effector associated with host adaptation.</title>
        <authorList>
            <person name="Gaulin E."/>
        </authorList>
    </citation>
    <scope>NUCLEOTIDE SEQUENCE</scope>
    <source>
        <strain evidence="2">CBS 578.67</strain>
    </source>
</reference>
<dbReference type="InterPro" id="IPR032675">
    <property type="entry name" value="LRR_dom_sf"/>
</dbReference>
<organism evidence="3 4">
    <name type="scientific">Aphanomyces stellatus</name>
    <dbReference type="NCBI Taxonomy" id="120398"/>
    <lineage>
        <taxon>Eukaryota</taxon>
        <taxon>Sar</taxon>
        <taxon>Stramenopiles</taxon>
        <taxon>Oomycota</taxon>
        <taxon>Saprolegniomycetes</taxon>
        <taxon>Saprolegniales</taxon>
        <taxon>Verrucalvaceae</taxon>
        <taxon>Aphanomyces</taxon>
    </lineage>
</organism>
<dbReference type="AlphaFoldDB" id="A0A485LFJ2"/>
<proteinExistence type="predicted"/>
<dbReference type="PANTHER" id="PTHR24114:SF2">
    <property type="entry name" value="F-BOX DOMAIN-CONTAINING PROTEIN-RELATED"/>
    <property type="match status" value="1"/>
</dbReference>
<keyword evidence="4" id="KW-1185">Reference proteome</keyword>